<evidence type="ECO:0000256" key="1">
    <source>
        <dbReference type="SAM" id="MobiDB-lite"/>
    </source>
</evidence>
<gene>
    <name evidence="2" type="ORF">LMTR13_14260</name>
</gene>
<dbReference type="Proteomes" id="UP000092839">
    <property type="component" value="Chromosome"/>
</dbReference>
<evidence type="ECO:0000313" key="2">
    <source>
        <dbReference type="EMBL" id="ANW01159.1"/>
    </source>
</evidence>
<proteinExistence type="predicted"/>
<evidence type="ECO:0000313" key="3">
    <source>
        <dbReference type="Proteomes" id="UP000092839"/>
    </source>
</evidence>
<feature type="region of interest" description="Disordered" evidence="1">
    <location>
        <begin position="1"/>
        <end position="30"/>
    </location>
</feature>
<name>A0A1B1UEH2_9BRAD</name>
<sequence length="127" mass="14035">MMSDNEQASRDRYVPGVVEPVHGGGKGRCDATRASARLADLDIDIVHRQSPNGDWEQISINLRATPSFEALGSSFEAANPFTFWVQATRFMWIPWLLTAQTMMLPASRPRTLPSVVHPEQEAPTANG</sequence>
<organism evidence="2 3">
    <name type="scientific">Bradyrhizobium icense</name>
    <dbReference type="NCBI Taxonomy" id="1274631"/>
    <lineage>
        <taxon>Bacteria</taxon>
        <taxon>Pseudomonadati</taxon>
        <taxon>Pseudomonadota</taxon>
        <taxon>Alphaproteobacteria</taxon>
        <taxon>Hyphomicrobiales</taxon>
        <taxon>Nitrobacteraceae</taxon>
        <taxon>Bradyrhizobium</taxon>
    </lineage>
</organism>
<keyword evidence="3" id="KW-1185">Reference proteome</keyword>
<accession>A0A1B1UEH2</accession>
<protein>
    <submittedName>
        <fullName evidence="2">Uncharacterized protein</fullName>
    </submittedName>
</protein>
<reference evidence="2 3" key="1">
    <citation type="submission" date="2016-07" db="EMBL/GenBank/DDBJ databases">
        <title>Complete genome sequence of Bradyrhizobium icense LMTR 13T, a potential inoculant strain isolated from lima bean (Phaseolus lunatus) in Peru.</title>
        <authorList>
            <person name="Ormeno-Orrillo E."/>
            <person name="Duran D."/>
            <person name="Rogel M.A."/>
            <person name="Rey L."/>
            <person name="Imperial J."/>
            <person name="Ruiz-Argueso T."/>
            <person name="Martinez-Romero E."/>
        </authorList>
    </citation>
    <scope>NUCLEOTIDE SEQUENCE [LARGE SCALE GENOMIC DNA]</scope>
    <source>
        <strain evidence="2 3">LMTR 13</strain>
    </source>
</reference>
<dbReference type="AlphaFoldDB" id="A0A1B1UEH2"/>
<dbReference type="KEGG" id="bic:LMTR13_14260"/>
<dbReference type="EMBL" id="CP016428">
    <property type="protein sequence ID" value="ANW01159.1"/>
    <property type="molecule type" value="Genomic_DNA"/>
</dbReference>